<dbReference type="AlphaFoldDB" id="A0A1N7RST5"/>
<feature type="region of interest" description="Disordered" evidence="1">
    <location>
        <begin position="1"/>
        <end position="21"/>
    </location>
</feature>
<protein>
    <submittedName>
        <fullName evidence="2">Uncharacterized protein</fullName>
    </submittedName>
</protein>
<evidence type="ECO:0000313" key="2">
    <source>
        <dbReference type="EMBL" id="SIT37732.1"/>
    </source>
</evidence>
<organism evidence="2 3">
    <name type="scientific">Paraburkholderia ribeironis</name>
    <dbReference type="NCBI Taxonomy" id="1247936"/>
    <lineage>
        <taxon>Bacteria</taxon>
        <taxon>Pseudomonadati</taxon>
        <taxon>Pseudomonadota</taxon>
        <taxon>Betaproteobacteria</taxon>
        <taxon>Burkholderiales</taxon>
        <taxon>Burkholderiaceae</taxon>
        <taxon>Paraburkholderia</taxon>
    </lineage>
</organism>
<proteinExistence type="predicted"/>
<dbReference type="Proteomes" id="UP000187012">
    <property type="component" value="Unassembled WGS sequence"/>
</dbReference>
<evidence type="ECO:0000313" key="3">
    <source>
        <dbReference type="Proteomes" id="UP000187012"/>
    </source>
</evidence>
<gene>
    <name evidence="2" type="ORF">BN2475_120181</name>
</gene>
<dbReference type="EMBL" id="CYGX02000012">
    <property type="protein sequence ID" value="SIT37732.1"/>
    <property type="molecule type" value="Genomic_DNA"/>
</dbReference>
<accession>A0A1N7RST5</accession>
<keyword evidence="3" id="KW-1185">Reference proteome</keyword>
<dbReference type="STRING" id="1247936.BN2475_120181"/>
<name>A0A1N7RST5_9BURK</name>
<sequence length="21" mass="2693">MMPRREHQHATRRTIREPQFD</sequence>
<reference evidence="2 3" key="1">
    <citation type="submission" date="2016-12" db="EMBL/GenBank/DDBJ databases">
        <authorList>
            <person name="Song W.-J."/>
            <person name="Kurnit D.M."/>
        </authorList>
    </citation>
    <scope>NUCLEOTIDE SEQUENCE [LARGE SCALE GENOMIC DNA]</scope>
    <source>
        <strain evidence="2 3">STM7296</strain>
    </source>
</reference>
<evidence type="ECO:0000256" key="1">
    <source>
        <dbReference type="SAM" id="MobiDB-lite"/>
    </source>
</evidence>